<evidence type="ECO:0000313" key="3">
    <source>
        <dbReference type="Proteomes" id="UP001054889"/>
    </source>
</evidence>
<dbReference type="EMBL" id="BQKI01000085">
    <property type="protein sequence ID" value="GJN33595.1"/>
    <property type="molecule type" value="Genomic_DNA"/>
</dbReference>
<sequence length="97" mass="10838">MKGRSSCRPPARSFVSSADLLKYAGYALVVLGCGIVTYFSYLFPTDALHKKSAPLPEDLHAVSYWCGHHKLHSCVLLQLDSIETLKEVLARCRMLVR</sequence>
<organism evidence="2 3">
    <name type="scientific">Eleusine coracana subsp. coracana</name>
    <dbReference type="NCBI Taxonomy" id="191504"/>
    <lineage>
        <taxon>Eukaryota</taxon>
        <taxon>Viridiplantae</taxon>
        <taxon>Streptophyta</taxon>
        <taxon>Embryophyta</taxon>
        <taxon>Tracheophyta</taxon>
        <taxon>Spermatophyta</taxon>
        <taxon>Magnoliopsida</taxon>
        <taxon>Liliopsida</taxon>
        <taxon>Poales</taxon>
        <taxon>Poaceae</taxon>
        <taxon>PACMAD clade</taxon>
        <taxon>Chloridoideae</taxon>
        <taxon>Cynodonteae</taxon>
        <taxon>Eleusininae</taxon>
        <taxon>Eleusine</taxon>
    </lineage>
</organism>
<reference evidence="2" key="1">
    <citation type="journal article" date="2018" name="DNA Res.">
        <title>Multiple hybrid de novo genome assembly of finger millet, an orphan allotetraploid crop.</title>
        <authorList>
            <person name="Hatakeyama M."/>
            <person name="Aluri S."/>
            <person name="Balachadran M.T."/>
            <person name="Sivarajan S.R."/>
            <person name="Patrignani A."/>
            <person name="Gruter S."/>
            <person name="Poveda L."/>
            <person name="Shimizu-Inatsugi R."/>
            <person name="Baeten J."/>
            <person name="Francoijs K.J."/>
            <person name="Nataraja K.N."/>
            <person name="Reddy Y.A.N."/>
            <person name="Phadnis S."/>
            <person name="Ravikumar R.L."/>
            <person name="Schlapbach R."/>
            <person name="Sreeman S.M."/>
            <person name="Shimizu K.K."/>
        </authorList>
    </citation>
    <scope>NUCLEOTIDE SEQUENCE</scope>
</reference>
<proteinExistence type="predicted"/>
<protein>
    <submittedName>
        <fullName evidence="2">Uncharacterized protein</fullName>
    </submittedName>
</protein>
<keyword evidence="1" id="KW-1133">Transmembrane helix</keyword>
<keyword evidence="1" id="KW-0812">Transmembrane</keyword>
<gene>
    <name evidence="2" type="primary">gb22214</name>
    <name evidence="2" type="ORF">PR202_gb22214</name>
</gene>
<evidence type="ECO:0000256" key="1">
    <source>
        <dbReference type="SAM" id="Phobius"/>
    </source>
</evidence>
<keyword evidence="3" id="KW-1185">Reference proteome</keyword>
<comment type="caution">
    <text evidence="2">The sequence shown here is derived from an EMBL/GenBank/DDBJ whole genome shotgun (WGS) entry which is preliminary data.</text>
</comment>
<dbReference type="PROSITE" id="PS51257">
    <property type="entry name" value="PROKAR_LIPOPROTEIN"/>
    <property type="match status" value="1"/>
</dbReference>
<accession>A0AAV5FGN7</accession>
<dbReference type="Proteomes" id="UP001054889">
    <property type="component" value="Unassembled WGS sequence"/>
</dbReference>
<evidence type="ECO:0000313" key="2">
    <source>
        <dbReference type="EMBL" id="GJN33595.1"/>
    </source>
</evidence>
<feature type="transmembrane region" description="Helical" evidence="1">
    <location>
        <begin position="23"/>
        <end position="43"/>
    </location>
</feature>
<name>A0AAV5FGN7_ELECO</name>
<dbReference type="AlphaFoldDB" id="A0AAV5FGN7"/>
<keyword evidence="1" id="KW-0472">Membrane</keyword>
<reference evidence="2" key="2">
    <citation type="submission" date="2021-12" db="EMBL/GenBank/DDBJ databases">
        <title>Resequencing data analysis of finger millet.</title>
        <authorList>
            <person name="Hatakeyama M."/>
            <person name="Aluri S."/>
            <person name="Balachadran M.T."/>
            <person name="Sivarajan S.R."/>
            <person name="Poveda L."/>
            <person name="Shimizu-Inatsugi R."/>
            <person name="Schlapbach R."/>
            <person name="Sreeman S.M."/>
            <person name="Shimizu K.K."/>
        </authorList>
    </citation>
    <scope>NUCLEOTIDE SEQUENCE</scope>
</reference>